<dbReference type="Proteomes" id="UP000026961">
    <property type="component" value="Chromosome 9"/>
</dbReference>
<reference evidence="1" key="1">
    <citation type="submission" date="2015-04" db="UniProtKB">
        <authorList>
            <consortium name="EnsemblPlants"/>
        </authorList>
    </citation>
    <scope>IDENTIFICATION</scope>
</reference>
<keyword evidence="2" id="KW-1185">Reference proteome</keyword>
<dbReference type="EnsemblPlants" id="OGLUM09G01120.1">
    <property type="protein sequence ID" value="OGLUM09G01120.1"/>
    <property type="gene ID" value="OGLUM09G01120"/>
</dbReference>
<proteinExistence type="predicted"/>
<dbReference type="AlphaFoldDB" id="A0A0E0AZJ1"/>
<name>A0A0E0AZJ1_9ORYZ</name>
<reference evidence="1" key="2">
    <citation type="submission" date="2018-05" db="EMBL/GenBank/DDBJ databases">
        <title>OgluRS3 (Oryza glumaepatula Reference Sequence Version 3).</title>
        <authorList>
            <person name="Zhang J."/>
            <person name="Kudrna D."/>
            <person name="Lee S."/>
            <person name="Talag J."/>
            <person name="Welchert J."/>
            <person name="Wing R.A."/>
        </authorList>
    </citation>
    <scope>NUCLEOTIDE SEQUENCE [LARGE SCALE GENOMIC DNA]</scope>
</reference>
<organism evidence="1">
    <name type="scientific">Oryza glumipatula</name>
    <dbReference type="NCBI Taxonomy" id="40148"/>
    <lineage>
        <taxon>Eukaryota</taxon>
        <taxon>Viridiplantae</taxon>
        <taxon>Streptophyta</taxon>
        <taxon>Embryophyta</taxon>
        <taxon>Tracheophyta</taxon>
        <taxon>Spermatophyta</taxon>
        <taxon>Magnoliopsida</taxon>
        <taxon>Liliopsida</taxon>
        <taxon>Poales</taxon>
        <taxon>Poaceae</taxon>
        <taxon>BOP clade</taxon>
        <taxon>Oryzoideae</taxon>
        <taxon>Oryzeae</taxon>
        <taxon>Oryzinae</taxon>
        <taxon>Oryza</taxon>
    </lineage>
</organism>
<dbReference type="HOGENOM" id="CLU_3336383_0_0_1"/>
<dbReference type="Gramene" id="OGLUM09G01120.1">
    <property type="protein sequence ID" value="OGLUM09G01120.1"/>
    <property type="gene ID" value="OGLUM09G01120"/>
</dbReference>
<evidence type="ECO:0000313" key="1">
    <source>
        <dbReference type="EnsemblPlants" id="OGLUM09G01120.1"/>
    </source>
</evidence>
<accession>A0A0E0AZJ1</accession>
<evidence type="ECO:0000313" key="2">
    <source>
        <dbReference type="Proteomes" id="UP000026961"/>
    </source>
</evidence>
<protein>
    <submittedName>
        <fullName evidence="1">Uncharacterized protein</fullName>
    </submittedName>
</protein>
<sequence length="38" mass="4373">MTARTVAPRRRRCRAAAARSNVNLHRIQLCVLVKQNIE</sequence>